<dbReference type="RefSeq" id="WP_208237648.1">
    <property type="nucleotide sequence ID" value="NZ_JAGEPF010000003.1"/>
</dbReference>
<dbReference type="Gene3D" id="1.10.357.10">
    <property type="entry name" value="Tetracycline Repressor, domain 2"/>
    <property type="match status" value="1"/>
</dbReference>
<keyword evidence="4" id="KW-1185">Reference proteome</keyword>
<dbReference type="Pfam" id="PF17940">
    <property type="entry name" value="TetR_C_31"/>
    <property type="match status" value="1"/>
</dbReference>
<dbReference type="EMBL" id="JAGEPF010000003">
    <property type="protein sequence ID" value="MBO2457047.1"/>
    <property type="molecule type" value="Genomic_DNA"/>
</dbReference>
<evidence type="ECO:0000256" key="1">
    <source>
        <dbReference type="SAM" id="MobiDB-lite"/>
    </source>
</evidence>
<dbReference type="SUPFAM" id="SSF48498">
    <property type="entry name" value="Tetracyclin repressor-like, C-terminal domain"/>
    <property type="match status" value="1"/>
</dbReference>
<protein>
    <submittedName>
        <fullName evidence="3">TetR/AcrR family transcriptional regulator</fullName>
    </submittedName>
</protein>
<feature type="domain" description="Tetracyclin repressor-like C-terminal group 31" evidence="2">
    <location>
        <begin position="82"/>
        <end position="192"/>
    </location>
</feature>
<dbReference type="SUPFAM" id="SSF46689">
    <property type="entry name" value="Homeodomain-like"/>
    <property type="match status" value="1"/>
</dbReference>
<feature type="region of interest" description="Disordered" evidence="1">
    <location>
        <begin position="194"/>
        <end position="219"/>
    </location>
</feature>
<gene>
    <name evidence="3" type="ORF">J4709_05630</name>
</gene>
<evidence type="ECO:0000259" key="2">
    <source>
        <dbReference type="Pfam" id="PF17940"/>
    </source>
</evidence>
<dbReference type="InterPro" id="IPR036271">
    <property type="entry name" value="Tet_transcr_reg_TetR-rel_C_sf"/>
</dbReference>
<reference evidence="3 4" key="1">
    <citation type="submission" date="2021-03" db="EMBL/GenBank/DDBJ databases">
        <title>Actinomadura violae sp. nov., isolated from lichen in Thailand.</title>
        <authorList>
            <person name="Kanchanasin P."/>
            <person name="Saeng-In P."/>
            <person name="Phongsopitanun W."/>
            <person name="Yuki M."/>
            <person name="Kudo T."/>
            <person name="Ohkuma M."/>
            <person name="Tanasupawat S."/>
        </authorList>
    </citation>
    <scope>NUCLEOTIDE SEQUENCE [LARGE SCALE GENOMIC DNA]</scope>
    <source>
        <strain evidence="3 4">LCR2-06</strain>
    </source>
</reference>
<evidence type="ECO:0000313" key="3">
    <source>
        <dbReference type="EMBL" id="MBO2457047.1"/>
    </source>
</evidence>
<sequence>MTSPRAELVADTAIALLAAAGMRGLTHRAVDRAAGLPAGSTSNLARTRAALLELALRRLTELDRRRFAGFEALSGADLRGPRRAALIDAVAVMLEVQLREHRAWVLARYELALEATRRPALRAIYDELGRGYRAGASELMRQAGSPDPGRHGPRLIAFIEGVLFDAVAGAGPEPGGGDLRAAVTEYLDGVLPGAAAPAQGAPAQGAPAQGGAPAGRQNG</sequence>
<comment type="caution">
    <text evidence="3">The sequence shown here is derived from an EMBL/GenBank/DDBJ whole genome shotgun (WGS) entry which is preliminary data.</text>
</comment>
<accession>A0ABS3RJZ3</accession>
<dbReference type="InterPro" id="IPR041583">
    <property type="entry name" value="TetR_C_31"/>
</dbReference>
<dbReference type="InterPro" id="IPR009057">
    <property type="entry name" value="Homeodomain-like_sf"/>
</dbReference>
<name>A0ABS3RJZ3_9ACTN</name>
<proteinExistence type="predicted"/>
<evidence type="ECO:0000313" key="4">
    <source>
        <dbReference type="Proteomes" id="UP000680206"/>
    </source>
</evidence>
<dbReference type="Proteomes" id="UP000680206">
    <property type="component" value="Unassembled WGS sequence"/>
</dbReference>
<organism evidence="3 4">
    <name type="scientific">Actinomadura violacea</name>
    <dbReference type="NCBI Taxonomy" id="2819934"/>
    <lineage>
        <taxon>Bacteria</taxon>
        <taxon>Bacillati</taxon>
        <taxon>Actinomycetota</taxon>
        <taxon>Actinomycetes</taxon>
        <taxon>Streptosporangiales</taxon>
        <taxon>Thermomonosporaceae</taxon>
        <taxon>Actinomadura</taxon>
    </lineage>
</organism>